<dbReference type="InterPro" id="IPR036457">
    <property type="entry name" value="PPM-type-like_dom_sf"/>
</dbReference>
<dbReference type="SMART" id="SM00331">
    <property type="entry name" value="PP2C_SIG"/>
    <property type="match status" value="1"/>
</dbReference>
<dbReference type="SMART" id="SM00332">
    <property type="entry name" value="PP2Cc"/>
    <property type="match status" value="1"/>
</dbReference>
<reference evidence="2 3" key="1">
    <citation type="submission" date="2017-09" db="EMBL/GenBank/DDBJ databases">
        <title>Sphingomonas adhaesiva DSM 7418, whole genome shotgun sequence.</title>
        <authorList>
            <person name="Feng G."/>
            <person name="Zhu H."/>
        </authorList>
    </citation>
    <scope>NUCLEOTIDE SEQUENCE [LARGE SCALE GENOMIC DNA]</scope>
    <source>
        <strain evidence="2 3">DSM 7418</strain>
    </source>
</reference>
<organism evidence="2 3">
    <name type="scientific">Sphingomonas adhaesiva</name>
    <dbReference type="NCBI Taxonomy" id="28212"/>
    <lineage>
        <taxon>Bacteria</taxon>
        <taxon>Pseudomonadati</taxon>
        <taxon>Pseudomonadota</taxon>
        <taxon>Alphaproteobacteria</taxon>
        <taxon>Sphingomonadales</taxon>
        <taxon>Sphingomonadaceae</taxon>
        <taxon>Sphingomonas</taxon>
    </lineage>
</organism>
<dbReference type="EMBL" id="NWVC01000008">
    <property type="protein sequence ID" value="PCG13485.1"/>
    <property type="molecule type" value="Genomic_DNA"/>
</dbReference>
<dbReference type="PROSITE" id="PS51746">
    <property type="entry name" value="PPM_2"/>
    <property type="match status" value="1"/>
</dbReference>
<evidence type="ECO:0000259" key="1">
    <source>
        <dbReference type="PROSITE" id="PS51746"/>
    </source>
</evidence>
<dbReference type="PANTHER" id="PTHR13832:SF827">
    <property type="entry name" value="PROTEIN PHOSPHATASE 1L"/>
    <property type="match status" value="1"/>
</dbReference>
<dbReference type="Pfam" id="PF00481">
    <property type="entry name" value="PP2C"/>
    <property type="match status" value="1"/>
</dbReference>
<feature type="domain" description="PPM-type phosphatase" evidence="1">
    <location>
        <begin position="4"/>
        <end position="234"/>
    </location>
</feature>
<protein>
    <submittedName>
        <fullName evidence="2">Serine/threonine-protein phosphatase</fullName>
    </submittedName>
</protein>
<comment type="caution">
    <text evidence="2">The sequence shown here is derived from an EMBL/GenBank/DDBJ whole genome shotgun (WGS) entry which is preliminary data.</text>
</comment>
<dbReference type="SUPFAM" id="SSF81606">
    <property type="entry name" value="PP2C-like"/>
    <property type="match status" value="1"/>
</dbReference>
<dbReference type="AlphaFoldDB" id="A0A2A4I4T1"/>
<dbReference type="Gene3D" id="3.60.40.10">
    <property type="entry name" value="PPM-type phosphatase domain"/>
    <property type="match status" value="1"/>
</dbReference>
<gene>
    <name evidence="2" type="ORF">COA07_14400</name>
</gene>
<dbReference type="Proteomes" id="UP000218323">
    <property type="component" value="Unassembled WGS sequence"/>
</dbReference>
<evidence type="ECO:0000313" key="3">
    <source>
        <dbReference type="Proteomes" id="UP000218323"/>
    </source>
</evidence>
<sequence length="246" mass="25652">MRIDWRGASDVGRVRQINEDSFVGLPDRGLWVVADGMGGHAGGDWASTRLTATIAAADAAGSFDEAVERCAGAIHAANATIWQEAQARGAQMGSTVVALLIRDGRFAVLWAGDSRAYLVRDGRLLRLTRDHSQVQALIDRGLLTEEDGAGHPMGHVLARAVGVEPTLTLDVVADTLLPDDLFVLTSDGVHGVVPDGEIARTVMQATVTAAPAALVERGLANGSNDNLTAVAVGLSETTLLMVGAQA</sequence>
<dbReference type="PANTHER" id="PTHR13832">
    <property type="entry name" value="PROTEIN PHOSPHATASE 2C"/>
    <property type="match status" value="1"/>
</dbReference>
<keyword evidence="3" id="KW-1185">Reference proteome</keyword>
<name>A0A2A4I4T1_9SPHN</name>
<proteinExistence type="predicted"/>
<evidence type="ECO:0000313" key="2">
    <source>
        <dbReference type="EMBL" id="PCG13485.1"/>
    </source>
</evidence>
<dbReference type="GO" id="GO:0004722">
    <property type="term" value="F:protein serine/threonine phosphatase activity"/>
    <property type="evidence" value="ECO:0007669"/>
    <property type="project" value="InterPro"/>
</dbReference>
<accession>A0A2A4I4T1</accession>
<dbReference type="CDD" id="cd00143">
    <property type="entry name" value="PP2Cc"/>
    <property type="match status" value="1"/>
</dbReference>
<dbReference type="InterPro" id="IPR001932">
    <property type="entry name" value="PPM-type_phosphatase-like_dom"/>
</dbReference>
<dbReference type="InterPro" id="IPR015655">
    <property type="entry name" value="PP2C"/>
</dbReference>